<proteinExistence type="predicted"/>
<reference evidence="4 5" key="1">
    <citation type="submission" date="2020-08" db="EMBL/GenBank/DDBJ databases">
        <title>Genome sequence of Diaphorobacter ruginosibacter DSM 27467T.</title>
        <authorList>
            <person name="Hyun D.-W."/>
            <person name="Bae J.-W."/>
        </authorList>
    </citation>
    <scope>NUCLEOTIDE SEQUENCE [LARGE SCALE GENOMIC DNA]</scope>
    <source>
        <strain evidence="4 5">DSM 27467</strain>
    </source>
</reference>
<gene>
    <name evidence="4" type="ORF">H9K76_06485</name>
</gene>
<evidence type="ECO:0000256" key="2">
    <source>
        <dbReference type="SAM" id="MobiDB-lite"/>
    </source>
</evidence>
<dbReference type="SUPFAM" id="SSF54593">
    <property type="entry name" value="Glyoxalase/Bleomycin resistance protein/Dihydroxybiphenyl dioxygenase"/>
    <property type="match status" value="1"/>
</dbReference>
<dbReference type="Pfam" id="PF00903">
    <property type="entry name" value="Glyoxalase"/>
    <property type="match status" value="1"/>
</dbReference>
<dbReference type="PANTHER" id="PTHR36113:SF6">
    <property type="entry name" value="FOSFOMYCIN RESISTANCE PROTEIN FOSX"/>
    <property type="match status" value="1"/>
</dbReference>
<feature type="region of interest" description="Disordered" evidence="2">
    <location>
        <begin position="182"/>
        <end position="210"/>
    </location>
</feature>
<dbReference type="KEGG" id="drg:H9K76_06485"/>
<dbReference type="CDD" id="cd06587">
    <property type="entry name" value="VOC"/>
    <property type="match status" value="1"/>
</dbReference>
<keyword evidence="1" id="KW-0479">Metal-binding</keyword>
<accession>A0A7G9RSA5</accession>
<dbReference type="InterPro" id="IPR037523">
    <property type="entry name" value="VOC_core"/>
</dbReference>
<evidence type="ECO:0000259" key="3">
    <source>
        <dbReference type="PROSITE" id="PS51819"/>
    </source>
</evidence>
<dbReference type="GO" id="GO:0046872">
    <property type="term" value="F:metal ion binding"/>
    <property type="evidence" value="ECO:0007669"/>
    <property type="project" value="UniProtKB-KW"/>
</dbReference>
<evidence type="ECO:0000256" key="1">
    <source>
        <dbReference type="ARBA" id="ARBA00022723"/>
    </source>
</evidence>
<sequence>MNAPLSAAALKQLPEPATIQQLHHYAYKARDAEETRHFYEDILGLPLYHIIQSDYVPSTGEYCPYTHFFFRLQDGSFIAFFDIGDDEKALPSPNTPLWVNHIAFRVDTVQELQNTKARLEAHGVEVLGVTDHHIFKSIYFFDPNGIRLELSAQLASDALMARESRTAHARLAEWTARKQQWRKERAAGLEQEPLKPQSNDRPEFVPDAEA</sequence>
<dbReference type="Gene3D" id="3.10.180.10">
    <property type="entry name" value="2,3-Dihydroxybiphenyl 1,2-Dioxygenase, domain 1"/>
    <property type="match status" value="1"/>
</dbReference>
<dbReference type="AlphaFoldDB" id="A0A7G9RSA5"/>
<dbReference type="InterPro" id="IPR029068">
    <property type="entry name" value="Glyas_Bleomycin-R_OHBP_Dase"/>
</dbReference>
<feature type="domain" description="VOC" evidence="3">
    <location>
        <begin position="21"/>
        <end position="153"/>
    </location>
</feature>
<dbReference type="EMBL" id="CP060714">
    <property type="protein sequence ID" value="QNN58480.1"/>
    <property type="molecule type" value="Genomic_DNA"/>
</dbReference>
<dbReference type="RefSeq" id="WP_187598900.1">
    <property type="nucleotide sequence ID" value="NZ_CP060714.1"/>
</dbReference>
<dbReference type="PANTHER" id="PTHR36113">
    <property type="entry name" value="LYASE, PUTATIVE-RELATED-RELATED"/>
    <property type="match status" value="1"/>
</dbReference>
<dbReference type="InterPro" id="IPR051332">
    <property type="entry name" value="Fosfomycin_Res_Enzymes"/>
</dbReference>
<organism evidence="4 5">
    <name type="scientific">Diaphorobacter ruginosibacter</name>
    <dbReference type="NCBI Taxonomy" id="1715720"/>
    <lineage>
        <taxon>Bacteria</taxon>
        <taxon>Pseudomonadati</taxon>
        <taxon>Pseudomonadota</taxon>
        <taxon>Betaproteobacteria</taxon>
        <taxon>Burkholderiales</taxon>
        <taxon>Comamonadaceae</taxon>
        <taxon>Diaphorobacter</taxon>
    </lineage>
</organism>
<protein>
    <submittedName>
        <fullName evidence="4">VOC family protein</fullName>
    </submittedName>
</protein>
<keyword evidence="5" id="KW-1185">Reference proteome</keyword>
<dbReference type="Proteomes" id="UP000515811">
    <property type="component" value="Chromosome"/>
</dbReference>
<evidence type="ECO:0000313" key="5">
    <source>
        <dbReference type="Proteomes" id="UP000515811"/>
    </source>
</evidence>
<evidence type="ECO:0000313" key="4">
    <source>
        <dbReference type="EMBL" id="QNN58480.1"/>
    </source>
</evidence>
<dbReference type="InterPro" id="IPR004360">
    <property type="entry name" value="Glyas_Fos-R_dOase_dom"/>
</dbReference>
<name>A0A7G9RSA5_9BURK</name>
<dbReference type="PROSITE" id="PS51819">
    <property type="entry name" value="VOC"/>
    <property type="match status" value="1"/>
</dbReference>